<name>A0A7Y7LZT1_9MICC</name>
<sequence length="277" mass="27951">MRSLVSAVLVVLALLLAAVAGPAIWAERNIVSESGFVALAGPLGGNADFQQGLASMVARQSGAQLNLPPQLADLAAGVIGSTAHSLYTQPGYADAWSETLRRSHALTFAPTAQQRGNGDVHLDITPLVVLVAAKASADTGVTLPTPKDATVSFDQPVVAKAVPLLTKVGGMGGWAALVAAGLILLALIVARRRSLTLVLAGLGMALVALAWLLGAGIVGGRARSMGAGSDVVAQLGGELATQAQASWHWGITLGFIVAAALVVVGLLTGALGRTRTP</sequence>
<keyword evidence="1" id="KW-1133">Transmembrane helix</keyword>
<feature type="transmembrane region" description="Helical" evidence="1">
    <location>
        <begin position="197"/>
        <end position="218"/>
    </location>
</feature>
<proteinExistence type="predicted"/>
<evidence type="ECO:0000313" key="2">
    <source>
        <dbReference type="EMBL" id="NVM96322.1"/>
    </source>
</evidence>
<reference evidence="2 3" key="1">
    <citation type="submission" date="2020-02" db="EMBL/GenBank/DDBJ databases">
        <title>Genome sequence of strain AETb3-4.</title>
        <authorList>
            <person name="Gao J."/>
            <person name="Zhang X."/>
        </authorList>
    </citation>
    <scope>NUCLEOTIDE SEQUENCE [LARGE SCALE GENOMIC DNA]</scope>
    <source>
        <strain evidence="2 3">AETb3-4</strain>
    </source>
</reference>
<keyword evidence="3" id="KW-1185">Reference proteome</keyword>
<protein>
    <submittedName>
        <fullName evidence="2">Uncharacterized protein</fullName>
    </submittedName>
</protein>
<dbReference type="Proteomes" id="UP000543556">
    <property type="component" value="Unassembled WGS sequence"/>
</dbReference>
<organism evidence="2 3">
    <name type="scientific">Arthrobacter wenxiniae</name>
    <dbReference type="NCBI Taxonomy" id="2713570"/>
    <lineage>
        <taxon>Bacteria</taxon>
        <taxon>Bacillati</taxon>
        <taxon>Actinomycetota</taxon>
        <taxon>Actinomycetes</taxon>
        <taxon>Micrococcales</taxon>
        <taxon>Micrococcaceae</taxon>
        <taxon>Arthrobacter</taxon>
    </lineage>
</organism>
<gene>
    <name evidence="2" type="ORF">G6034_15690</name>
</gene>
<feature type="transmembrane region" description="Helical" evidence="1">
    <location>
        <begin position="171"/>
        <end position="190"/>
    </location>
</feature>
<dbReference type="EMBL" id="JAAMFM010000029">
    <property type="protein sequence ID" value="NVM96322.1"/>
    <property type="molecule type" value="Genomic_DNA"/>
</dbReference>
<comment type="caution">
    <text evidence="2">The sequence shown here is derived from an EMBL/GenBank/DDBJ whole genome shotgun (WGS) entry which is preliminary data.</text>
</comment>
<dbReference type="AlphaFoldDB" id="A0A7Y7LZT1"/>
<dbReference type="RefSeq" id="WP_176636046.1">
    <property type="nucleotide sequence ID" value="NZ_JAAMFM010000029.1"/>
</dbReference>
<evidence type="ECO:0000256" key="1">
    <source>
        <dbReference type="SAM" id="Phobius"/>
    </source>
</evidence>
<keyword evidence="1" id="KW-0812">Transmembrane</keyword>
<accession>A0A7Y7LZT1</accession>
<evidence type="ECO:0000313" key="3">
    <source>
        <dbReference type="Proteomes" id="UP000543556"/>
    </source>
</evidence>
<feature type="transmembrane region" description="Helical" evidence="1">
    <location>
        <begin position="247"/>
        <end position="271"/>
    </location>
</feature>
<keyword evidence="1" id="KW-0472">Membrane</keyword>